<dbReference type="Pfam" id="PF07686">
    <property type="entry name" value="V-set"/>
    <property type="match status" value="1"/>
</dbReference>
<keyword evidence="2" id="KW-0732">Signal</keyword>
<feature type="domain" description="Ig-like" evidence="6">
    <location>
        <begin position="59"/>
        <end position="146"/>
    </location>
</feature>
<reference evidence="7" key="1">
    <citation type="journal article" date="2010" name="Science">
        <title>The genome of the Western clawed frog Xenopus tropicalis.</title>
        <authorList>
            <person name="Hellsten U."/>
            <person name="Harland R.M."/>
            <person name="Gilchrist M.J."/>
            <person name="Hendrix D."/>
            <person name="Jurka J."/>
            <person name="Kapitonov V."/>
            <person name="Ovcharenko I."/>
            <person name="Putnam N.H."/>
            <person name="Shu S."/>
            <person name="Taher L."/>
            <person name="Blitz I.L."/>
            <person name="Blumberg B."/>
            <person name="Dichmann D.S."/>
            <person name="Dubchak I."/>
            <person name="Amaya E."/>
            <person name="Detter J.C."/>
            <person name="Fletcher R."/>
            <person name="Gerhard D.S."/>
            <person name="Goodstein D."/>
            <person name="Graves T."/>
            <person name="Grigoriev I.V."/>
            <person name="Grimwood J."/>
            <person name="Kawashima T."/>
            <person name="Lindquist E."/>
            <person name="Lucas S.M."/>
            <person name="Mead P.E."/>
            <person name="Mitros T."/>
            <person name="Ogino H."/>
            <person name="Ohta Y."/>
            <person name="Poliakov A.V."/>
            <person name="Pollet N."/>
            <person name="Robert J."/>
            <person name="Salamov A."/>
            <person name="Sater A.K."/>
            <person name="Schmutz J."/>
            <person name="Terry A."/>
            <person name="Vize P.D."/>
            <person name="Warren W.C."/>
            <person name="Wells D."/>
            <person name="Wills A."/>
            <person name="Wilson R.K."/>
            <person name="Zimmerman L.B."/>
            <person name="Zorn A.M."/>
            <person name="Grainger R."/>
            <person name="Grammer T."/>
            <person name="Khokha M.K."/>
            <person name="Richardson P.M."/>
            <person name="Rokhsar D.S."/>
        </authorList>
    </citation>
    <scope>NUCLEOTIDE SEQUENCE [LARGE SCALE GENOMIC DNA]</scope>
    <source>
        <strain evidence="7">Nigerian</strain>
    </source>
</reference>
<dbReference type="AlphaFoldDB" id="A0A803JAF6"/>
<dbReference type="GeneTree" id="ENSGT01030000234540"/>
<gene>
    <name evidence="7" type="primary">LOC116406710</name>
</gene>
<dbReference type="Bgee" id="ENSXETG00000038448">
    <property type="expression patterns" value="Expressed in ovary and 3 other cell types or tissues"/>
</dbReference>
<dbReference type="GO" id="GO:0016020">
    <property type="term" value="C:membrane"/>
    <property type="evidence" value="ECO:0007669"/>
    <property type="project" value="UniProtKB-SubCell"/>
</dbReference>
<name>A0A803JAF6_XENTR</name>
<dbReference type="PANTHER" id="PTHR12080">
    <property type="entry name" value="SIGNALING LYMPHOCYTIC ACTIVATION MOLECULE"/>
    <property type="match status" value="1"/>
</dbReference>
<dbReference type="SUPFAM" id="SSF48726">
    <property type="entry name" value="Immunoglobulin"/>
    <property type="match status" value="2"/>
</dbReference>
<keyword evidence="5" id="KW-1133">Transmembrane helix</keyword>
<reference evidence="7" key="2">
    <citation type="submission" date="2021-03" db="UniProtKB">
        <authorList>
            <consortium name="Ensembl"/>
        </authorList>
    </citation>
    <scope>IDENTIFICATION</scope>
</reference>
<protein>
    <submittedName>
        <fullName evidence="7">SLAM family member 6</fullName>
    </submittedName>
</protein>
<evidence type="ECO:0000256" key="1">
    <source>
        <dbReference type="ARBA" id="ARBA00004370"/>
    </source>
</evidence>
<keyword evidence="3 5" id="KW-0472">Membrane</keyword>
<accession>A0A803JAF6</accession>
<evidence type="ECO:0000256" key="4">
    <source>
        <dbReference type="ARBA" id="ARBA00023180"/>
    </source>
</evidence>
<dbReference type="SMART" id="SM00409">
    <property type="entry name" value="IG"/>
    <property type="match status" value="2"/>
</dbReference>
<feature type="domain" description="Ig-like" evidence="6">
    <location>
        <begin position="252"/>
        <end position="339"/>
    </location>
</feature>
<proteinExistence type="predicted"/>
<comment type="subcellular location">
    <subcellularLocation>
        <location evidence="1">Membrane</location>
    </subcellularLocation>
</comment>
<evidence type="ECO:0000256" key="5">
    <source>
        <dbReference type="SAM" id="Phobius"/>
    </source>
</evidence>
<dbReference type="InterPro" id="IPR013783">
    <property type="entry name" value="Ig-like_fold"/>
</dbReference>
<evidence type="ECO:0000313" key="7">
    <source>
        <dbReference type="Ensembl" id="ENSXETP00000104853"/>
    </source>
</evidence>
<feature type="transmembrane region" description="Helical" evidence="5">
    <location>
        <begin position="346"/>
        <end position="365"/>
    </location>
</feature>
<dbReference type="InterPro" id="IPR003599">
    <property type="entry name" value="Ig_sub"/>
</dbReference>
<dbReference type="InterPro" id="IPR036179">
    <property type="entry name" value="Ig-like_dom_sf"/>
</dbReference>
<dbReference type="Gene3D" id="2.60.40.10">
    <property type="entry name" value="Immunoglobulins"/>
    <property type="match status" value="3"/>
</dbReference>
<evidence type="ECO:0000256" key="3">
    <source>
        <dbReference type="ARBA" id="ARBA00023136"/>
    </source>
</evidence>
<dbReference type="InterPro" id="IPR007110">
    <property type="entry name" value="Ig-like_dom"/>
</dbReference>
<dbReference type="Ensembl" id="ENSXETT00000116474">
    <property type="protein sequence ID" value="ENSXETP00000104853"/>
    <property type="gene ID" value="ENSXETG00000038448"/>
</dbReference>
<keyword evidence="4" id="KW-0325">Glycoprotein</keyword>
<dbReference type="PANTHER" id="PTHR12080:SF115">
    <property type="entry name" value="CD48 ANTIGEN"/>
    <property type="match status" value="1"/>
</dbReference>
<dbReference type="InterPro" id="IPR013106">
    <property type="entry name" value="Ig_V-set"/>
</dbReference>
<sequence>MQSSVSTLPVQDSLAIKGRGVLWRIKTELFILVLTLYLGTRGGGGGDEDLPLPVTGRVGETVTLPCTLNLTDPIDRVTWMFHVNGKKILLAEFRDQKFIRENKNYFPNRLEGSNTGTALLIRKLRMEDSGIFTARFLVNGEEAEITYNVTVGLGGGDVPLPVTGRVGETVSLTPRLNLTDPIIGVTWMVDRNGKKILLAEFRDQNFINHLEETTLQIRELRMEDSGIFTAQILFKRKIIDIYYNVTVLEPLPIPIPVIKRVPGNTSDLCHLNCSVPSNSTNLSYSWICRDKGIDRLYANGSTITVSLKDEMLNAEFLCLVQNPAHRNNASVPFKSCDISGPGRGHLLPLIIAMSLLCVILVSIAVSKAVCCRIRQILKSTKTHEELHYSSIKMCSNGTNNQVNTQKLNGDCTNGDCTATSEKTTYAELLTNKLMNGEV</sequence>
<evidence type="ECO:0000256" key="2">
    <source>
        <dbReference type="ARBA" id="ARBA00022729"/>
    </source>
</evidence>
<dbReference type="PROSITE" id="PS50835">
    <property type="entry name" value="IG_LIKE"/>
    <property type="match status" value="2"/>
</dbReference>
<organism evidence="7">
    <name type="scientific">Xenopus tropicalis</name>
    <name type="common">Western clawed frog</name>
    <name type="synonym">Silurana tropicalis</name>
    <dbReference type="NCBI Taxonomy" id="8364"/>
    <lineage>
        <taxon>Eukaryota</taxon>
        <taxon>Metazoa</taxon>
        <taxon>Chordata</taxon>
        <taxon>Craniata</taxon>
        <taxon>Vertebrata</taxon>
        <taxon>Euteleostomi</taxon>
        <taxon>Amphibia</taxon>
        <taxon>Batrachia</taxon>
        <taxon>Anura</taxon>
        <taxon>Pipoidea</taxon>
        <taxon>Pipidae</taxon>
        <taxon>Xenopodinae</taxon>
        <taxon>Xenopus</taxon>
        <taxon>Silurana</taxon>
    </lineage>
</organism>
<evidence type="ECO:0000259" key="6">
    <source>
        <dbReference type="PROSITE" id="PS50835"/>
    </source>
</evidence>
<keyword evidence="5" id="KW-0812">Transmembrane</keyword>
<dbReference type="InterPro" id="IPR015631">
    <property type="entry name" value="CD2/SLAM_rcpt"/>
</dbReference>